<dbReference type="RefSeq" id="WP_065896784.1">
    <property type="nucleotide sequence ID" value="NZ_SGFE01000054.1"/>
</dbReference>
<accession>A0A4Q7CZY1</accession>
<protein>
    <submittedName>
        <fullName evidence="1">Uncharacterized protein</fullName>
    </submittedName>
</protein>
<organism evidence="1 2">
    <name type="scientific">Pseudomonas orientalis</name>
    <dbReference type="NCBI Taxonomy" id="76758"/>
    <lineage>
        <taxon>Bacteria</taxon>
        <taxon>Pseudomonadati</taxon>
        <taxon>Pseudomonadota</taxon>
        <taxon>Gammaproteobacteria</taxon>
        <taxon>Pseudomonadales</taxon>
        <taxon>Pseudomonadaceae</taxon>
        <taxon>Pseudomonas</taxon>
    </lineage>
</organism>
<evidence type="ECO:0000313" key="1">
    <source>
        <dbReference type="EMBL" id="RZI29529.1"/>
    </source>
</evidence>
<proteinExistence type="predicted"/>
<name>A0A4Q7CZY1_9PSED</name>
<reference evidence="1 2" key="1">
    <citation type="submission" date="2019-02" db="EMBL/GenBank/DDBJ databases">
        <title>Pseudomonas spp from wheat grain.</title>
        <authorList>
            <person name="Cho G.-S."/>
            <person name="Franz C.M.A.P."/>
        </authorList>
    </citation>
    <scope>NUCLEOTIDE SEQUENCE [LARGE SCALE GENOMIC DNA]</scope>
    <source>
        <strain evidence="1 2">133NRW</strain>
    </source>
</reference>
<comment type="caution">
    <text evidence="1">The sequence shown here is derived from an EMBL/GenBank/DDBJ whole genome shotgun (WGS) entry which is preliminary data.</text>
</comment>
<dbReference type="EMBL" id="SGFE01000054">
    <property type="protein sequence ID" value="RZI29529.1"/>
    <property type="molecule type" value="Genomic_DNA"/>
</dbReference>
<dbReference type="Proteomes" id="UP000293369">
    <property type="component" value="Unassembled WGS sequence"/>
</dbReference>
<evidence type="ECO:0000313" key="2">
    <source>
        <dbReference type="Proteomes" id="UP000293369"/>
    </source>
</evidence>
<sequence>MENATNEKVINLVANRYVRQFNAVKDIFEAIGETAGEQALLNSYHLDHRSGGGHLVWAPEVLKSAHDGFRVFSPTVPTASLSIAQASILSYMNGSGETDTGGVGCWLRLIDDAVAMEYGGVTEGTDCGLLAQRIMDACVPSGTSVICSAPLTVGSPLTIPQYRTTPAVQLDFNRSRVHIRHLICTQMSGVAVSVGSSTARFAVDWMQGPGFSGFPLVGIQISGMGGNVIEVGQIGGFQNNVEFNSSYSHVVNIGWCDNAIRGIVFINSNANKVNGGHIGGRYSSGLPPVGATDPTTCEVGVYIDPTSANNIISSTIEYCRRSETSIGLRDSGFATVYRGYIESCTGWNIYADGKDGVFDVLAGGTTIRSDGAGFHAGSGNTINLATQVDYYNETPKGDNATLTFLTPQALASVGTGKINGPNGMQTISRNRQSAENLLVDSSNLISERWGKGAENGASWSGITTLSTVAMPESGYETSTQIIFPALPADGAIYSASQSPLLMINGPISFGCFVLCVSGDVDIMMRVVSGTGSVQHRHVSRLKPSENFQKIGSELTHTADTDANSTFQISFRSATGGTIYVTNCYFQNRVGVKFPPVNGKVRRNVLSGEDVGGNTFYNGATINGIIRTDYRVISGPFSLDTGTMTYSTEVITGEGYNVLLGTGQDGQEITFKRDASSGLVGIIPIGVTIENSLTPIPLSTPWQSLRLKYVMTATFTGWIRI</sequence>
<dbReference type="AlphaFoldDB" id="A0A4Q7CZY1"/>
<gene>
    <name evidence="1" type="ORF">EUX57_22420</name>
</gene>